<dbReference type="EMBL" id="JAACBX020000001">
    <property type="protein sequence ID" value="MBM0243189.1"/>
    <property type="molecule type" value="Genomic_DNA"/>
</dbReference>
<dbReference type="AlphaFoldDB" id="A0A3M0H6C3"/>
<accession>A0A3M0H6C3</accession>
<reference evidence="1 4" key="2">
    <citation type="submission" date="2021-01" db="EMBL/GenBank/DDBJ databases">
        <title>Complete genome sequences of Corynebacterium macginleyi strains isolated from infectious keratitis.</title>
        <authorList>
            <person name="Sagerfors S."/>
            <person name="Poehlein A."/>
            <person name="Soderquist B."/>
            <person name="Bruggemann H."/>
        </authorList>
    </citation>
    <scope>NUCLEOTIDE SEQUENCE [LARGE SCALE GENOMIC DNA]</scope>
    <source>
        <strain evidence="1 4">12T220</strain>
    </source>
</reference>
<dbReference type="Proteomes" id="UP000270649">
    <property type="component" value="Unassembled WGS sequence"/>
</dbReference>
<dbReference type="GeneID" id="92745446"/>
<reference evidence="2 3" key="1">
    <citation type="submission" date="2018-10" db="EMBL/GenBank/DDBJ databases">
        <title>Corynebacterium macginleyi genome sequencing and assembly of the type strain and two clinical samples.</title>
        <authorList>
            <person name="Bernier A.-M."/>
            <person name="Bernard K."/>
        </authorList>
    </citation>
    <scope>NUCLEOTIDE SEQUENCE [LARGE SCALE GENOMIC DNA]</scope>
    <source>
        <strain evidence="2 3">NML 120205</strain>
    </source>
</reference>
<sequence length="169" mass="18315">MTQFSRNLTTAIIALFIVVMMVLVAGATLREEDPLEGNLTTTLQHAPRNLEVMPLIPSDVYGADYSAIGFICSGMAEDKVKEAAPNPDDITFEDGVVPEGKSYVMALGHNVDPYVEELDSSEVEVCEMINAQVKTMEQQGHDLDGGVPLLQGSQPLTFQSEDGVWKLVG</sequence>
<dbReference type="RefSeq" id="WP_121910581.1">
    <property type="nucleotide sequence ID" value="NZ_CP068291.1"/>
</dbReference>
<dbReference type="OrthoDB" id="4415211at2"/>
<evidence type="ECO:0000313" key="2">
    <source>
        <dbReference type="EMBL" id="RMB63134.1"/>
    </source>
</evidence>
<gene>
    <name evidence="2" type="ORF">D9543_03885</name>
    <name evidence="1" type="ORF">GWO63_002580</name>
</gene>
<protein>
    <submittedName>
        <fullName evidence="2">Uncharacterized protein</fullName>
    </submittedName>
</protein>
<keyword evidence="4" id="KW-1185">Reference proteome</keyword>
<evidence type="ECO:0000313" key="1">
    <source>
        <dbReference type="EMBL" id="MBM0243189.1"/>
    </source>
</evidence>
<organism evidence="2 3">
    <name type="scientific">Corynebacterium macginleyi</name>
    <dbReference type="NCBI Taxonomy" id="38290"/>
    <lineage>
        <taxon>Bacteria</taxon>
        <taxon>Bacillati</taxon>
        <taxon>Actinomycetota</taxon>
        <taxon>Actinomycetes</taxon>
        <taxon>Mycobacteriales</taxon>
        <taxon>Corynebacteriaceae</taxon>
        <taxon>Corynebacterium</taxon>
    </lineage>
</organism>
<dbReference type="EMBL" id="REGC01000003">
    <property type="protein sequence ID" value="RMB63134.1"/>
    <property type="molecule type" value="Genomic_DNA"/>
</dbReference>
<evidence type="ECO:0000313" key="3">
    <source>
        <dbReference type="Proteomes" id="UP000270649"/>
    </source>
</evidence>
<proteinExistence type="predicted"/>
<comment type="caution">
    <text evidence="2">The sequence shown here is derived from an EMBL/GenBank/DDBJ whole genome shotgun (WGS) entry which is preliminary data.</text>
</comment>
<dbReference type="Proteomes" id="UP001518680">
    <property type="component" value="Unassembled WGS sequence"/>
</dbReference>
<name>A0A3M0H6C3_9CORY</name>
<evidence type="ECO:0000313" key="4">
    <source>
        <dbReference type="Proteomes" id="UP001518680"/>
    </source>
</evidence>